<protein>
    <submittedName>
        <fullName evidence="2">NADH dehydrogenase subunit 5</fullName>
    </submittedName>
</protein>
<feature type="transmembrane region" description="Helical" evidence="1">
    <location>
        <begin position="81"/>
        <end position="103"/>
    </location>
</feature>
<feature type="transmembrane region" description="Helical" evidence="1">
    <location>
        <begin position="213"/>
        <end position="231"/>
    </location>
</feature>
<feature type="transmembrane region" description="Helical" evidence="1">
    <location>
        <begin position="260"/>
        <end position="280"/>
    </location>
</feature>
<keyword evidence="1" id="KW-1133">Transmembrane helix</keyword>
<accession>A0A0H5B3H2</accession>
<feature type="transmembrane region" description="Helical" evidence="1">
    <location>
        <begin position="292"/>
        <end position="309"/>
    </location>
</feature>
<sequence>MKELISFICFYVSLWVMVCHNLFVRKGSPSKVWLWLLCLASLLFYSSTGVFYLIVLWSFMGIISSVIVFRKPTYYNMVSSFSLVLVSFLSTFLGLSFLIFVFLDKDQWLDLNWSYPSFPLSFHFSFFLFFFVSMKGLMFPFSFWILEAMKGISVMSGLVHSISVVFSGLYLFILLVFEGWCLFSFLECYSVLFLFSSWFHSFLLFYDIYVKRILAISTSFSVNLCHLSFLWDFRFSIWYGFVHAFSKSFLFLCVFSRVNFLWRLISGLLSGFPLTAVWYMKRYYLHHMFPSFVFYVWVMVVYLVLYVKLSFKFYLSCYKNIMVICYGRIWVTLSFLFGMLFIY</sequence>
<organism evidence="2">
    <name type="scientific">Kudoa iwatai</name>
    <dbReference type="NCBI Taxonomy" id="269814"/>
    <lineage>
        <taxon>Eukaryota</taxon>
        <taxon>Metazoa</taxon>
        <taxon>Cnidaria</taxon>
        <taxon>Myxozoa</taxon>
        <taxon>Myxosporea</taxon>
        <taxon>Multivalvulida</taxon>
        <taxon>Kudoidae</taxon>
        <taxon>Kudoa</taxon>
    </lineage>
</organism>
<feature type="transmembrane region" description="Helical" evidence="1">
    <location>
        <begin position="7"/>
        <end position="24"/>
    </location>
</feature>
<feature type="transmembrane region" description="Helical" evidence="1">
    <location>
        <begin position="237"/>
        <end position="255"/>
    </location>
</feature>
<reference evidence="2" key="1">
    <citation type="journal article" date="2015" name="PLoS ONE">
        <title>The Mitochondrial Genomes of a Myxozoan Genus Kudoa Are Extremely Divergent in Metazoa.</title>
        <authorList>
            <person name="Takeuchi F."/>
            <person name="Sekizuka T."/>
            <person name="Ogasawara Y."/>
            <person name="Yokoyama H."/>
            <person name="Kamikawa R."/>
            <person name="Inagaki Y."/>
            <person name="Nozaki T."/>
            <person name="Sugita-Konishi Y."/>
            <person name="Ohnishi T."/>
            <person name="Kuroda M."/>
        </authorList>
    </citation>
    <scope>NUCLEOTIDE SEQUENCE</scope>
    <source>
        <strain evidence="2">KI-001</strain>
    </source>
</reference>
<feature type="transmembrane region" description="Helical" evidence="1">
    <location>
        <begin position="123"/>
        <end position="146"/>
    </location>
</feature>
<feature type="transmembrane region" description="Helical" evidence="1">
    <location>
        <begin position="183"/>
        <end position="206"/>
    </location>
</feature>
<evidence type="ECO:0000256" key="1">
    <source>
        <dbReference type="SAM" id="Phobius"/>
    </source>
</evidence>
<feature type="transmembrane region" description="Helical" evidence="1">
    <location>
        <begin position="321"/>
        <end position="342"/>
    </location>
</feature>
<feature type="transmembrane region" description="Helical" evidence="1">
    <location>
        <begin position="44"/>
        <end position="69"/>
    </location>
</feature>
<gene>
    <name evidence="2" type="primary">nad5</name>
</gene>
<dbReference type="AlphaFoldDB" id="A0A0H5B3H2"/>
<proteinExistence type="predicted"/>
<keyword evidence="2" id="KW-0496">Mitochondrion</keyword>
<name>A0A0H5B3H2_9CNID</name>
<feature type="transmembrane region" description="Helical" evidence="1">
    <location>
        <begin position="158"/>
        <end position="177"/>
    </location>
</feature>
<geneLocation type="mitochondrion" evidence="2"/>
<dbReference type="EMBL" id="LC009438">
    <property type="protein sequence ID" value="BAR94712.1"/>
    <property type="molecule type" value="Genomic_DNA"/>
</dbReference>
<evidence type="ECO:0000313" key="2">
    <source>
        <dbReference type="EMBL" id="BAR94712.1"/>
    </source>
</evidence>
<keyword evidence="1" id="KW-0812">Transmembrane</keyword>
<keyword evidence="1" id="KW-0472">Membrane</keyword>